<proteinExistence type="predicted"/>
<feature type="domain" description="Reverse transcriptase" evidence="1">
    <location>
        <begin position="106"/>
        <end position="396"/>
    </location>
</feature>
<dbReference type="GeneID" id="107919265"/>
<organism evidence="2 3">
    <name type="scientific">Gossypium hirsutum</name>
    <name type="common">Upland cotton</name>
    <name type="synonym">Gossypium mexicanum</name>
    <dbReference type="NCBI Taxonomy" id="3635"/>
    <lineage>
        <taxon>Eukaryota</taxon>
        <taxon>Viridiplantae</taxon>
        <taxon>Streptophyta</taxon>
        <taxon>Embryophyta</taxon>
        <taxon>Tracheophyta</taxon>
        <taxon>Spermatophyta</taxon>
        <taxon>Magnoliopsida</taxon>
        <taxon>eudicotyledons</taxon>
        <taxon>Gunneridae</taxon>
        <taxon>Pentapetalae</taxon>
        <taxon>rosids</taxon>
        <taxon>malvids</taxon>
        <taxon>Malvales</taxon>
        <taxon>Malvaceae</taxon>
        <taxon>Malvoideae</taxon>
        <taxon>Gossypium</taxon>
    </lineage>
</organism>
<dbReference type="KEGG" id="ghi:107919265"/>
<dbReference type="AlphaFoldDB" id="A0A1U8KP49"/>
<protein>
    <recommendedName>
        <fullName evidence="1">Reverse transcriptase domain-containing protein</fullName>
    </recommendedName>
</protein>
<dbReference type="PaxDb" id="3635-A0A1U8KP49"/>
<sequence length="396" mass="45407">MEKSLEREIKTSWESSTGTILEKMEILQSKLKKWAESITKERKGIKKRLTKKLELLMEEERNDDTMTKIIDTKVHLNKEINRDEIYWEQRARANWLKAGDKNSSYFHKHDSFRRKNNTIARIELDGGREATDERMISIKKTISSDLNEELTSKFTEEEVFSALKGMGPTKAPRPDGFPTLFYQRYWHIVGRLISDNVLLAYEILHTFQQKQTGNKGYMAVKLDMSKAYDRVEWSFLKEVMLRMGFAKEWVDLIMKCINLATYAVNTNGRRGRIFKSSRGLLQGDPLSPFLFLLYSEGLSTLMRLAMKEGLLKGAKASRKGPEISQLLFADDCILFGEATDSGVRMLKGILKEFEECSGQCVNFDKSTVFFSTNTLVEKRGEVSTSLGVGGSTDMEK</sequence>
<dbReference type="CDD" id="cd01650">
    <property type="entry name" value="RT_nLTR_like"/>
    <property type="match status" value="1"/>
</dbReference>
<name>A0A1U8KP49_GOSHI</name>
<keyword evidence="2" id="KW-1185">Reference proteome</keyword>
<evidence type="ECO:0000259" key="1">
    <source>
        <dbReference type="PROSITE" id="PS50878"/>
    </source>
</evidence>
<dbReference type="InterPro" id="IPR043502">
    <property type="entry name" value="DNA/RNA_pol_sf"/>
</dbReference>
<reference evidence="3" key="2">
    <citation type="submission" date="2025-08" db="UniProtKB">
        <authorList>
            <consortium name="RefSeq"/>
        </authorList>
    </citation>
    <scope>IDENTIFICATION</scope>
</reference>
<dbReference type="PROSITE" id="PS50878">
    <property type="entry name" value="RT_POL"/>
    <property type="match status" value="1"/>
</dbReference>
<dbReference type="PANTHER" id="PTHR46890:SF48">
    <property type="entry name" value="RNA-DIRECTED DNA POLYMERASE"/>
    <property type="match status" value="1"/>
</dbReference>
<dbReference type="STRING" id="3635.A0A1U8KP49"/>
<dbReference type="RefSeq" id="XP_016704247.1">
    <property type="nucleotide sequence ID" value="XM_016848758.1"/>
</dbReference>
<dbReference type="SUPFAM" id="SSF56672">
    <property type="entry name" value="DNA/RNA polymerases"/>
    <property type="match status" value="1"/>
</dbReference>
<dbReference type="InterPro" id="IPR000477">
    <property type="entry name" value="RT_dom"/>
</dbReference>
<dbReference type="SMR" id="A0A1U8KP49"/>
<gene>
    <name evidence="3" type="primary">LOC107919265</name>
</gene>
<dbReference type="Proteomes" id="UP000818029">
    <property type="component" value="Chromosome D13"/>
</dbReference>
<evidence type="ECO:0000313" key="3">
    <source>
        <dbReference type="RefSeq" id="XP_016704247.1"/>
    </source>
</evidence>
<accession>A0A1U8KP49</accession>
<dbReference type="PANTHER" id="PTHR46890">
    <property type="entry name" value="NON-LTR RETROLELEMENT REVERSE TRANSCRIPTASE-LIKE PROTEIN-RELATED"/>
    <property type="match status" value="1"/>
</dbReference>
<reference evidence="2" key="1">
    <citation type="journal article" date="2020" name="Nat. Genet.">
        <title>Genomic diversifications of five Gossypium allopolyploid species and their impact on cotton improvement.</title>
        <authorList>
            <person name="Chen Z.J."/>
            <person name="Sreedasyam A."/>
            <person name="Ando A."/>
            <person name="Song Q."/>
            <person name="De Santiago L.M."/>
            <person name="Hulse-Kemp A.M."/>
            <person name="Ding M."/>
            <person name="Ye W."/>
            <person name="Kirkbride R.C."/>
            <person name="Jenkins J."/>
            <person name="Plott C."/>
            <person name="Lovell J."/>
            <person name="Lin Y.M."/>
            <person name="Vaughn R."/>
            <person name="Liu B."/>
            <person name="Simpson S."/>
            <person name="Scheffler B.E."/>
            <person name="Wen L."/>
            <person name="Saski C.A."/>
            <person name="Grover C.E."/>
            <person name="Hu G."/>
            <person name="Conover J.L."/>
            <person name="Carlson J.W."/>
            <person name="Shu S."/>
            <person name="Boston L.B."/>
            <person name="Williams M."/>
            <person name="Peterson D.G."/>
            <person name="McGee K."/>
            <person name="Jones D.C."/>
            <person name="Wendel J.F."/>
            <person name="Stelly D.M."/>
            <person name="Grimwood J."/>
            <person name="Schmutz J."/>
        </authorList>
    </citation>
    <scope>NUCLEOTIDE SEQUENCE [LARGE SCALE GENOMIC DNA]</scope>
    <source>
        <strain evidence="2">cv. TM-1</strain>
    </source>
</reference>
<evidence type="ECO:0000313" key="2">
    <source>
        <dbReference type="Proteomes" id="UP000818029"/>
    </source>
</evidence>
<dbReference type="OrthoDB" id="1000610at2759"/>
<dbReference type="InterPro" id="IPR052343">
    <property type="entry name" value="Retrotransposon-Effector_Assoc"/>
</dbReference>
<dbReference type="Pfam" id="PF00078">
    <property type="entry name" value="RVT_1"/>
    <property type="match status" value="1"/>
</dbReference>